<feature type="domain" description="VOC" evidence="10">
    <location>
        <begin position="165"/>
        <end position="324"/>
    </location>
</feature>
<proteinExistence type="evidence at transcript level"/>
<dbReference type="EMBL" id="LR785818">
    <property type="protein sequence ID" value="CAB3254087.1"/>
    <property type="molecule type" value="mRNA"/>
</dbReference>
<dbReference type="PANTHER" id="PTHR11959:SF10">
    <property type="entry name" value="4-HYDROXYPHENYLPYRUVATE DIOXYGENASE-LIKE PROTEIN"/>
    <property type="match status" value="1"/>
</dbReference>
<gene>
    <name evidence="11" type="primary">Hpdl</name>
</gene>
<evidence type="ECO:0000256" key="3">
    <source>
        <dbReference type="ARBA" id="ARBA00018452"/>
    </source>
</evidence>
<keyword evidence="5" id="KW-0677">Repeat</keyword>
<comment type="similarity">
    <text evidence="2">Belongs to the 4HPPD family.</text>
</comment>
<keyword evidence="11" id="KW-0560">Oxidoreductase</keyword>
<evidence type="ECO:0000256" key="6">
    <source>
        <dbReference type="ARBA" id="ARBA00023004"/>
    </source>
</evidence>
<evidence type="ECO:0000256" key="9">
    <source>
        <dbReference type="ARBA" id="ARBA00048047"/>
    </source>
</evidence>
<comment type="catalytic activity">
    <reaction evidence="9">
        <text>3-(4-hydroxyphenyl)pyruvate + O2 = homogentisate + CO2</text>
        <dbReference type="Rhea" id="RHEA:16189"/>
        <dbReference type="ChEBI" id="CHEBI:15379"/>
        <dbReference type="ChEBI" id="CHEBI:16169"/>
        <dbReference type="ChEBI" id="CHEBI:16526"/>
        <dbReference type="ChEBI" id="CHEBI:36242"/>
        <dbReference type="EC" id="1.13.11.27"/>
    </reaction>
    <physiologicalReaction direction="left-to-right" evidence="9">
        <dbReference type="Rhea" id="RHEA:16190"/>
    </physiologicalReaction>
</comment>
<organism evidence="11">
    <name type="scientific">Phallusia mammillata</name>
    <dbReference type="NCBI Taxonomy" id="59560"/>
    <lineage>
        <taxon>Eukaryota</taxon>
        <taxon>Metazoa</taxon>
        <taxon>Chordata</taxon>
        <taxon>Tunicata</taxon>
        <taxon>Ascidiacea</taxon>
        <taxon>Phlebobranchia</taxon>
        <taxon>Ascidiidae</taxon>
        <taxon>Phallusia</taxon>
    </lineage>
</organism>
<comment type="function">
    <text evidence="8">Catalyzes the conversion of 4-hydroxyphenylpyruvic acid to homogentisic acid, one of the steps in tyrosine catabolism.</text>
</comment>
<sequence>MHLVIHHIRFCVKDSVEFSLLLRDKLGFSLYGNRKSNNANCTSGIVLRHNNITFVIDERNHSANGPSDHLCSGNLSQNVDTVCDICFACTNIPSFFVEHPQLTKELVVAPVTENHLTDGIVSYAVIKSPIGNLQHTLIDLSKFKGAFLPGFETYDHQSMNNYFESIDHIAYALNTGRSQNVLKWYRELLGFTRLFINQDDDEEDGFVVKVGSKGMRLKAAHASVVDHCNTTQDLLYSTPKFVVCESLNASAQSDQIGLFLSKHLSEGVQHIAFKTNDIIKSVSHLQSHGLNCISPPNSYYLNKSKSAEIQALKFDKNLLQSHNVLVESHLRSCASKSDEWFILQCFTRPVFPEDTLFFEVIQRYQTNSGFGAGNITALWKAVQHDMFKKKC</sequence>
<comment type="cofactor">
    <cofactor evidence="1">
        <name>Fe cation</name>
        <dbReference type="ChEBI" id="CHEBI:24875"/>
    </cofactor>
</comment>
<dbReference type="GO" id="GO:0009072">
    <property type="term" value="P:aromatic amino acid metabolic process"/>
    <property type="evidence" value="ECO:0007669"/>
    <property type="project" value="InterPro"/>
</dbReference>
<dbReference type="Pfam" id="PF00903">
    <property type="entry name" value="Glyoxalase"/>
    <property type="match status" value="1"/>
</dbReference>
<keyword evidence="11" id="KW-0670">Pyruvate</keyword>
<evidence type="ECO:0000256" key="7">
    <source>
        <dbReference type="ARBA" id="ARBA00029786"/>
    </source>
</evidence>
<keyword evidence="11" id="KW-0223">Dioxygenase</keyword>
<reference evidence="11" key="1">
    <citation type="submission" date="2020-04" db="EMBL/GenBank/DDBJ databases">
        <authorList>
            <person name="Neveu A P."/>
        </authorList>
    </citation>
    <scope>NUCLEOTIDE SEQUENCE</scope>
    <source>
        <tissue evidence="11">Whole embryo</tissue>
    </source>
</reference>
<keyword evidence="4" id="KW-0479">Metal-binding</keyword>
<dbReference type="SUPFAM" id="SSF54593">
    <property type="entry name" value="Glyoxalase/Bleomycin resistance protein/Dihydroxybiphenyl dioxygenase"/>
    <property type="match status" value="1"/>
</dbReference>
<evidence type="ECO:0000256" key="4">
    <source>
        <dbReference type="ARBA" id="ARBA00022723"/>
    </source>
</evidence>
<dbReference type="Gene3D" id="3.10.180.10">
    <property type="entry name" value="2,3-Dihydroxybiphenyl 1,2-Dioxygenase, domain 1"/>
    <property type="match status" value="2"/>
</dbReference>
<dbReference type="CDD" id="cd08342">
    <property type="entry name" value="HPPD_N_like"/>
    <property type="match status" value="1"/>
</dbReference>
<keyword evidence="6" id="KW-0408">Iron</keyword>
<evidence type="ECO:0000256" key="1">
    <source>
        <dbReference type="ARBA" id="ARBA00001962"/>
    </source>
</evidence>
<dbReference type="GO" id="GO:0046872">
    <property type="term" value="F:metal ion binding"/>
    <property type="evidence" value="ECO:0007669"/>
    <property type="project" value="UniProtKB-KW"/>
</dbReference>
<dbReference type="InterPro" id="IPR029068">
    <property type="entry name" value="Glyas_Bleomycin-R_OHBP_Dase"/>
</dbReference>
<accession>A0A6F9DF67</accession>
<evidence type="ECO:0000313" key="11">
    <source>
        <dbReference type="EMBL" id="CAB3254087.1"/>
    </source>
</evidence>
<dbReference type="AlphaFoldDB" id="A0A6F9DF67"/>
<dbReference type="PROSITE" id="PS51819">
    <property type="entry name" value="VOC"/>
    <property type="match status" value="1"/>
</dbReference>
<dbReference type="GO" id="GO:0003868">
    <property type="term" value="F:4-hydroxyphenylpyruvate dioxygenase activity"/>
    <property type="evidence" value="ECO:0007669"/>
    <property type="project" value="UniProtKB-EC"/>
</dbReference>
<dbReference type="InterPro" id="IPR037523">
    <property type="entry name" value="VOC_core"/>
</dbReference>
<evidence type="ECO:0000259" key="10">
    <source>
        <dbReference type="PROSITE" id="PS51819"/>
    </source>
</evidence>
<evidence type="ECO:0000256" key="5">
    <source>
        <dbReference type="ARBA" id="ARBA00022737"/>
    </source>
</evidence>
<protein>
    <recommendedName>
        <fullName evidence="3">4-hydroxyphenylpyruvate dioxygenase</fullName>
    </recommendedName>
    <alternativeName>
        <fullName evidence="7">4-hydroxyphenylpyruvic acid oxidase</fullName>
    </alternativeName>
</protein>
<dbReference type="PANTHER" id="PTHR11959">
    <property type="entry name" value="4-HYDROXYPHENYLPYRUVATE DIOXYGENASE"/>
    <property type="match status" value="1"/>
</dbReference>
<name>A0A6F9DF67_9ASCI</name>
<dbReference type="InterPro" id="IPR041736">
    <property type="entry name" value="4OHPhenylPyrv_dOase_N"/>
</dbReference>
<evidence type="ECO:0000256" key="2">
    <source>
        <dbReference type="ARBA" id="ARBA00005877"/>
    </source>
</evidence>
<dbReference type="InterPro" id="IPR004360">
    <property type="entry name" value="Glyas_Fos-R_dOase_dom"/>
</dbReference>
<dbReference type="InterPro" id="IPR005956">
    <property type="entry name" value="4OHPhenylPyrv_dOase"/>
</dbReference>
<evidence type="ECO:0000256" key="8">
    <source>
        <dbReference type="ARBA" id="ARBA00033727"/>
    </source>
</evidence>